<organism evidence="2">
    <name type="scientific">Picea sitchensis</name>
    <name type="common">Sitka spruce</name>
    <name type="synonym">Pinus sitchensis</name>
    <dbReference type="NCBI Taxonomy" id="3332"/>
    <lineage>
        <taxon>Eukaryota</taxon>
        <taxon>Viridiplantae</taxon>
        <taxon>Streptophyta</taxon>
        <taxon>Embryophyta</taxon>
        <taxon>Tracheophyta</taxon>
        <taxon>Spermatophyta</taxon>
        <taxon>Pinopsida</taxon>
        <taxon>Pinidae</taxon>
        <taxon>Conifers I</taxon>
        <taxon>Pinales</taxon>
        <taxon>Pinaceae</taxon>
        <taxon>Picea</taxon>
    </lineage>
</organism>
<dbReference type="Pfam" id="PF01494">
    <property type="entry name" value="FAD_binding_3"/>
    <property type="match status" value="1"/>
</dbReference>
<evidence type="ECO:0000313" key="2">
    <source>
        <dbReference type="EMBL" id="ABR16090.1"/>
    </source>
</evidence>
<dbReference type="Gene3D" id="3.50.50.60">
    <property type="entry name" value="FAD/NAD(P)-binding domain"/>
    <property type="match status" value="1"/>
</dbReference>
<dbReference type="InterPro" id="IPR002938">
    <property type="entry name" value="FAD-bd"/>
</dbReference>
<dbReference type="EMBL" id="EF676171">
    <property type="protein sequence ID" value="ABR16090.1"/>
    <property type="molecule type" value="mRNA"/>
</dbReference>
<dbReference type="GO" id="GO:0071949">
    <property type="term" value="F:FAD binding"/>
    <property type="evidence" value="ECO:0007669"/>
    <property type="project" value="InterPro"/>
</dbReference>
<dbReference type="PANTHER" id="PTHR46496">
    <property type="match status" value="1"/>
</dbReference>
<reference evidence="2" key="1">
    <citation type="submission" date="2007-06" db="EMBL/GenBank/DDBJ databases">
        <title>Full length cDNA sequences from Sitka Spruce (Picea sitchensis).</title>
        <authorList>
            <person name="Ralph S.G."/>
            <person name="Chun H.E."/>
            <person name="Liao N."/>
            <person name="Ali J."/>
            <person name="Reid K."/>
            <person name="Kolosova N."/>
            <person name="Cooper N."/>
            <person name="Cullis C."/>
            <person name="Jancsik S."/>
            <person name="Moore R."/>
            <person name="Mayo M."/>
            <person name="Wagner S."/>
            <person name="Holt R.A."/>
            <person name="Jones S.J.M."/>
            <person name="Marra M.A."/>
            <person name="Ritland C.E."/>
            <person name="Ritland K."/>
            <person name="Bohlmann J."/>
        </authorList>
    </citation>
    <scope>NUCLEOTIDE SEQUENCE</scope>
    <source>
        <tissue evidence="2">Green portion of the leader tissue</tissue>
    </source>
</reference>
<name>B8LKB0_PICSI</name>
<dbReference type="SUPFAM" id="SSF51905">
    <property type="entry name" value="FAD/NAD(P)-binding domain"/>
    <property type="match status" value="1"/>
</dbReference>
<protein>
    <recommendedName>
        <fullName evidence="1">FAD-binding domain-containing protein</fullName>
    </recommendedName>
</protein>
<dbReference type="PRINTS" id="PR00420">
    <property type="entry name" value="RNGMNOXGNASE"/>
</dbReference>
<dbReference type="PANTHER" id="PTHR46496:SF4">
    <property type="entry name" value="ZEAXANTHIN EPOXIDASE"/>
    <property type="match status" value="1"/>
</dbReference>
<evidence type="ECO:0000259" key="1">
    <source>
        <dbReference type="Pfam" id="PF01494"/>
    </source>
</evidence>
<sequence length="438" mass="48880">MDGVEGSICNAQLEITPQMDIVIAGGGLAGLALVLGLQERNIQAHVFESHPVLSAATATIIGIGSNGITALEGIKPGLTTAIAQAGAYTTKFRYIASINGKEEQSRTTRMLPDQWITVRWESVQRILASFLHKSSIYFSHKLIAYKPFKGGVEAYFRYTADNLEKIKMIPCKLLIGADGIWSVVRKQMVGDPPRHLNLINWNALVYDPDLKLFDDVERGDIIYRSDNNGRTRSIIANTGDYTMWLLRKKDETGELASSLVGGKATLGAPGCKSRALKQLDGVVGWDNLRVAIEATSEEIITERKMMDRLPINKWSDADGHVLLIGDAAHAQYTGPGQGARTAFEDAHQLSLLLEVANTSSLSTESIDEAVGRFEELRIPRMKKMQEYAAYQTMIPEFQPDWTKNLTTEERERMNQEYRKWVEAYPDKQQGDPESFYYK</sequence>
<dbReference type="InterPro" id="IPR036188">
    <property type="entry name" value="FAD/NAD-bd_sf"/>
</dbReference>
<dbReference type="AlphaFoldDB" id="B8LKB0"/>
<proteinExistence type="evidence at transcript level"/>
<feature type="domain" description="FAD-binding" evidence="1">
    <location>
        <begin position="19"/>
        <end position="353"/>
    </location>
</feature>
<accession>B8LKB0</accession>